<gene>
    <name evidence="3" type="ORF">AUEXF2481DRAFT_369749</name>
</gene>
<dbReference type="RefSeq" id="XP_013347633.1">
    <property type="nucleotide sequence ID" value="XM_013492179.1"/>
</dbReference>
<dbReference type="GeneID" id="25365717"/>
<feature type="domain" description="BTB" evidence="2">
    <location>
        <begin position="27"/>
        <end position="95"/>
    </location>
</feature>
<dbReference type="AlphaFoldDB" id="A0A074ZJI4"/>
<dbReference type="Gene3D" id="3.30.710.10">
    <property type="entry name" value="Potassium Channel Kv1.1, Chain A"/>
    <property type="match status" value="1"/>
</dbReference>
<evidence type="ECO:0000259" key="2">
    <source>
        <dbReference type="PROSITE" id="PS50097"/>
    </source>
</evidence>
<dbReference type="OMA" id="AYRLEYV"/>
<dbReference type="InParanoid" id="A0A074ZJI4"/>
<protein>
    <recommendedName>
        <fullName evidence="2">BTB domain-containing protein</fullName>
    </recommendedName>
</protein>
<dbReference type="EMBL" id="KL584751">
    <property type="protein sequence ID" value="KEQ98636.1"/>
    <property type="molecule type" value="Genomic_DNA"/>
</dbReference>
<evidence type="ECO:0000313" key="3">
    <source>
        <dbReference type="EMBL" id="KEQ98636.1"/>
    </source>
</evidence>
<name>A0A074ZJI4_AURSE</name>
<proteinExistence type="predicted"/>
<dbReference type="InterPro" id="IPR000210">
    <property type="entry name" value="BTB/POZ_dom"/>
</dbReference>
<keyword evidence="4" id="KW-1185">Reference proteome</keyword>
<accession>A0A074ZJI4</accession>
<organism evidence="3 4">
    <name type="scientific">Aureobasidium subglaciale (strain EXF-2481)</name>
    <name type="common">Aureobasidium pullulans var. subglaciale</name>
    <dbReference type="NCBI Taxonomy" id="1043005"/>
    <lineage>
        <taxon>Eukaryota</taxon>
        <taxon>Fungi</taxon>
        <taxon>Dikarya</taxon>
        <taxon>Ascomycota</taxon>
        <taxon>Pezizomycotina</taxon>
        <taxon>Dothideomycetes</taxon>
        <taxon>Dothideomycetidae</taxon>
        <taxon>Dothideales</taxon>
        <taxon>Saccotheciaceae</taxon>
        <taxon>Aureobasidium</taxon>
    </lineage>
</organism>
<dbReference type="InterPro" id="IPR011333">
    <property type="entry name" value="SKP1/BTB/POZ_sf"/>
</dbReference>
<dbReference type="PANTHER" id="PTHR47843:SF2">
    <property type="entry name" value="BTB DOMAIN-CONTAINING PROTEIN"/>
    <property type="match status" value="1"/>
</dbReference>
<evidence type="ECO:0000256" key="1">
    <source>
        <dbReference type="SAM" id="MobiDB-lite"/>
    </source>
</evidence>
<dbReference type="PANTHER" id="PTHR47843">
    <property type="entry name" value="BTB DOMAIN-CONTAINING PROTEIN-RELATED"/>
    <property type="match status" value="1"/>
</dbReference>
<dbReference type="Proteomes" id="UP000030641">
    <property type="component" value="Unassembled WGS sequence"/>
</dbReference>
<dbReference type="HOGENOM" id="CLU_071623_0_0_1"/>
<evidence type="ECO:0000313" key="4">
    <source>
        <dbReference type="Proteomes" id="UP000030641"/>
    </source>
</evidence>
<dbReference type="OrthoDB" id="194443at2759"/>
<dbReference type="PROSITE" id="PS50097">
    <property type="entry name" value="BTB"/>
    <property type="match status" value="1"/>
</dbReference>
<sequence length="240" mass="27147">MVLSSKAPVANVHANPDHKTPTAAESPTSVLRAGVTHKAFTVPNNLLTAKVPFFDKLLSTKPSPAAERLTFDDLNEFAFALFVRWLYGGQLHGPNDFHSVQHYLCLYVMGQRWDVEALSNDTIDLVRSYYRSNNMTAPTFRLEYMYTFTETPNKMRKFLVETAAFRALCGEPPAKEEYLTDSMKTLIKKGGEFSVDFAHSLAKLTKEDFPDPRKGSKCDWHEHADGKVCEKELPEPYMTS</sequence>
<reference evidence="3 4" key="1">
    <citation type="journal article" date="2014" name="BMC Genomics">
        <title>Genome sequencing of four Aureobasidium pullulans varieties: biotechnological potential, stress tolerance, and description of new species.</title>
        <authorList>
            <person name="Gostin Ar C."/>
            <person name="Ohm R.A."/>
            <person name="Kogej T."/>
            <person name="Sonjak S."/>
            <person name="Turk M."/>
            <person name="Zajc J."/>
            <person name="Zalar P."/>
            <person name="Grube M."/>
            <person name="Sun H."/>
            <person name="Han J."/>
            <person name="Sharma A."/>
            <person name="Chiniquy J."/>
            <person name="Ngan C.Y."/>
            <person name="Lipzen A."/>
            <person name="Barry K."/>
            <person name="Grigoriev I.V."/>
            <person name="Gunde-Cimerman N."/>
        </authorList>
    </citation>
    <scope>NUCLEOTIDE SEQUENCE [LARGE SCALE GENOMIC DNA]</scope>
    <source>
        <strain evidence="3 4">EXF-2481</strain>
    </source>
</reference>
<feature type="region of interest" description="Disordered" evidence="1">
    <location>
        <begin position="1"/>
        <end position="27"/>
    </location>
</feature>